<accession>A0A7D5K7G6</accession>
<dbReference type="AlphaFoldDB" id="A0A7D5K7G6"/>
<sequence length="240" mass="26663">MSLRDVIDDVEGREKRLTLYDPPTESIRTELEEYFASQQVRIEVATTDSNRSGYAVLTAGDDGRVLAAVDLRRLRGLRVGRPDDGHPFAPIFEHLADTTFTSFDVGQLLAASREMEDRAWRHGVGELHAGFQNAGALRDQTEVYEGLATRDLDVHVYCAPEPSVPPLEGVTVHQEGTAEIRESWFVVYDGGGAPDSACALLAQERDPPDERRFYGVWTYDPGTVRSVLDHLTERYGSEPG</sequence>
<evidence type="ECO:0000313" key="3">
    <source>
        <dbReference type="Proteomes" id="UP000509750"/>
    </source>
</evidence>
<protein>
    <recommendedName>
        <fullName evidence="1">DICT domain-containing protein</fullName>
    </recommendedName>
</protein>
<evidence type="ECO:0000259" key="1">
    <source>
        <dbReference type="Pfam" id="PF10069"/>
    </source>
</evidence>
<dbReference type="PIRSF" id="PIRSF030471">
    <property type="entry name" value="STR_Vng0742h_prd"/>
    <property type="match status" value="1"/>
</dbReference>
<dbReference type="KEGG" id="halg:HUG10_08010"/>
<dbReference type="EMBL" id="CP058529">
    <property type="protein sequence ID" value="QLG27499.1"/>
    <property type="molecule type" value="Genomic_DNA"/>
</dbReference>
<feature type="domain" description="DICT" evidence="1">
    <location>
        <begin position="99"/>
        <end position="205"/>
    </location>
</feature>
<dbReference type="InterPro" id="IPR019278">
    <property type="entry name" value="DICT_dom"/>
</dbReference>
<gene>
    <name evidence="2" type="ORF">HUG10_08010</name>
</gene>
<name>A0A7D5K7G6_9EURY</name>
<organism evidence="2 3">
    <name type="scientific">Halorarum halophilum</name>
    <dbReference type="NCBI Taxonomy" id="2743090"/>
    <lineage>
        <taxon>Archaea</taxon>
        <taxon>Methanobacteriati</taxon>
        <taxon>Methanobacteriota</taxon>
        <taxon>Stenosarchaea group</taxon>
        <taxon>Halobacteria</taxon>
        <taxon>Halobacteriales</taxon>
        <taxon>Haloferacaceae</taxon>
        <taxon>Halorarum</taxon>
    </lineage>
</organism>
<dbReference type="Pfam" id="PF10069">
    <property type="entry name" value="DICT"/>
    <property type="match status" value="1"/>
</dbReference>
<reference evidence="2 3" key="1">
    <citation type="submission" date="2020-07" db="EMBL/GenBank/DDBJ databases">
        <title>Gai3-2, isolated from salt lake.</title>
        <authorList>
            <person name="Cui H."/>
            <person name="Shi X."/>
        </authorList>
    </citation>
    <scope>NUCLEOTIDE SEQUENCE [LARGE SCALE GENOMIC DNA]</scope>
    <source>
        <strain evidence="2 3">Gai3-2</strain>
    </source>
</reference>
<dbReference type="OrthoDB" id="198447at2157"/>
<dbReference type="InterPro" id="IPR016954">
    <property type="entry name" value="Uncharacterised_Vng0742h"/>
</dbReference>
<evidence type="ECO:0000313" key="2">
    <source>
        <dbReference type="EMBL" id="QLG27499.1"/>
    </source>
</evidence>
<keyword evidence="3" id="KW-1185">Reference proteome</keyword>
<dbReference type="Proteomes" id="UP000509750">
    <property type="component" value="Chromosome"/>
</dbReference>
<proteinExistence type="predicted"/>
<dbReference type="RefSeq" id="WP_179169074.1">
    <property type="nucleotide sequence ID" value="NZ_CP058529.1"/>
</dbReference>
<dbReference type="GeneID" id="56028769"/>